<dbReference type="PANTHER" id="PTHR36039">
    <property type="match status" value="1"/>
</dbReference>
<keyword evidence="1" id="KW-0436">Ligase</keyword>
<protein>
    <submittedName>
        <fullName evidence="1">2'-5' RNA ligase family protein</fullName>
    </submittedName>
</protein>
<proteinExistence type="predicted"/>
<gene>
    <name evidence="1" type="ORF">GLW07_17430</name>
</gene>
<dbReference type="EMBL" id="WMEY01000005">
    <property type="protein sequence ID" value="MYL65142.1"/>
    <property type="molecule type" value="Genomic_DNA"/>
</dbReference>
<dbReference type="Pfam" id="PF13563">
    <property type="entry name" value="2_5_RNA_ligase2"/>
    <property type="match status" value="1"/>
</dbReference>
<reference evidence="1 2" key="1">
    <citation type="submission" date="2019-11" db="EMBL/GenBank/DDBJ databases">
        <title>Genome sequences of 17 halophilic strains isolated from different environments.</title>
        <authorList>
            <person name="Furrow R.E."/>
        </authorList>
    </citation>
    <scope>NUCLEOTIDE SEQUENCE [LARGE SCALE GENOMIC DNA]</scope>
    <source>
        <strain evidence="1 2">22506_14_FS</strain>
    </source>
</reference>
<name>A0A845F278_9BACL</name>
<organism evidence="1 2">
    <name type="scientific">Guptibacillus hwajinpoensis</name>
    <dbReference type="NCBI Taxonomy" id="208199"/>
    <lineage>
        <taxon>Bacteria</taxon>
        <taxon>Bacillati</taxon>
        <taxon>Bacillota</taxon>
        <taxon>Bacilli</taxon>
        <taxon>Bacillales</taxon>
        <taxon>Guptibacillaceae</taxon>
        <taxon>Guptibacillus</taxon>
    </lineage>
</organism>
<sequence length="182" mass="21276">MYWFIALFDEQTEAQVKGMWKELKEHSLSYYIDEVKDGRPHITIASYEQLDKEEYISKIDTFYEEVEKVELTFNTVSSFLNYGTIFLAPTVTENLLSLHSAHHRHFERFNGSADSLYLPGKWIPHCTLANDLSAEDLANVYQYCFNHSDTIYGRIEEVALIERIDENEEGMEAPIIYSKRLT</sequence>
<dbReference type="PANTHER" id="PTHR36039:SF2">
    <property type="entry name" value="RNA LIGASE_CYCLIC NUCLEOTIDE PHOSPHODIESTERASE FAMILY PROTEIN"/>
    <property type="match status" value="1"/>
</dbReference>
<dbReference type="SUPFAM" id="SSF55144">
    <property type="entry name" value="LigT-like"/>
    <property type="match status" value="1"/>
</dbReference>
<dbReference type="GO" id="GO:0016874">
    <property type="term" value="F:ligase activity"/>
    <property type="evidence" value="ECO:0007669"/>
    <property type="project" value="UniProtKB-KW"/>
</dbReference>
<dbReference type="InterPro" id="IPR009097">
    <property type="entry name" value="Cyclic_Pdiesterase"/>
</dbReference>
<dbReference type="AlphaFoldDB" id="A0A845F278"/>
<dbReference type="Gene3D" id="3.90.1140.10">
    <property type="entry name" value="Cyclic phosphodiesterase"/>
    <property type="match status" value="1"/>
</dbReference>
<dbReference type="RefSeq" id="WP_160920507.1">
    <property type="nucleotide sequence ID" value="NZ_WMEY01000005.1"/>
</dbReference>
<dbReference type="Proteomes" id="UP000447833">
    <property type="component" value="Unassembled WGS sequence"/>
</dbReference>
<evidence type="ECO:0000313" key="2">
    <source>
        <dbReference type="Proteomes" id="UP000447833"/>
    </source>
</evidence>
<comment type="caution">
    <text evidence="1">The sequence shown here is derived from an EMBL/GenBank/DDBJ whole genome shotgun (WGS) entry which is preliminary data.</text>
</comment>
<accession>A0A845F278</accession>
<evidence type="ECO:0000313" key="1">
    <source>
        <dbReference type="EMBL" id="MYL65142.1"/>
    </source>
</evidence>